<sequence>MLGGQCWHYQADQSAAEHQKASAAAVVSAEDLERPLDLQSPPETSPTVQQAVPLRVEAGHPASVFPTTTAAAPILLSTELVRSLRQVHKTGSEDGLGWVMDSSLVQTAHSRISGLASMRSGRREKPAAPVAAPHDVDFRHLWRQLKAAGWTSKQPSGIQTDWDYTSAKGAVLVGERAVVEYAFQSGLLVEEQDGEEDGGEVHVGEEGGEGKHVGETGGDEEHVG</sequence>
<feature type="compositionally biased region" description="Basic and acidic residues" evidence="1">
    <location>
        <begin position="199"/>
        <end position="224"/>
    </location>
</feature>
<keyword evidence="3" id="KW-1185">Reference proteome</keyword>
<dbReference type="EMBL" id="BSXT01001720">
    <property type="protein sequence ID" value="GMF44657.1"/>
    <property type="molecule type" value="Genomic_DNA"/>
</dbReference>
<name>A0A9W6XQM5_9STRA</name>
<evidence type="ECO:0000313" key="3">
    <source>
        <dbReference type="Proteomes" id="UP001165121"/>
    </source>
</evidence>
<dbReference type="AlphaFoldDB" id="A0A9W6XQM5"/>
<accession>A0A9W6XQM5</accession>
<proteinExistence type="predicted"/>
<protein>
    <submittedName>
        <fullName evidence="2">Unnamed protein product</fullName>
    </submittedName>
</protein>
<dbReference type="Proteomes" id="UP001165121">
    <property type="component" value="Unassembled WGS sequence"/>
</dbReference>
<gene>
    <name evidence="2" type="ORF">Pfra01_001565900</name>
</gene>
<comment type="caution">
    <text evidence="2">The sequence shown here is derived from an EMBL/GenBank/DDBJ whole genome shotgun (WGS) entry which is preliminary data.</text>
</comment>
<evidence type="ECO:0000313" key="2">
    <source>
        <dbReference type="EMBL" id="GMF44657.1"/>
    </source>
</evidence>
<organism evidence="2 3">
    <name type="scientific">Phytophthora fragariaefolia</name>
    <dbReference type="NCBI Taxonomy" id="1490495"/>
    <lineage>
        <taxon>Eukaryota</taxon>
        <taxon>Sar</taxon>
        <taxon>Stramenopiles</taxon>
        <taxon>Oomycota</taxon>
        <taxon>Peronosporomycetes</taxon>
        <taxon>Peronosporales</taxon>
        <taxon>Peronosporaceae</taxon>
        <taxon>Phytophthora</taxon>
    </lineage>
</organism>
<evidence type="ECO:0000256" key="1">
    <source>
        <dbReference type="SAM" id="MobiDB-lite"/>
    </source>
</evidence>
<dbReference type="OrthoDB" id="127502at2759"/>
<reference evidence="2" key="1">
    <citation type="submission" date="2023-04" db="EMBL/GenBank/DDBJ databases">
        <title>Phytophthora fragariaefolia NBRC 109709.</title>
        <authorList>
            <person name="Ichikawa N."/>
            <person name="Sato H."/>
            <person name="Tonouchi N."/>
        </authorList>
    </citation>
    <scope>NUCLEOTIDE SEQUENCE</scope>
    <source>
        <strain evidence="2">NBRC 109709</strain>
    </source>
</reference>
<feature type="region of interest" description="Disordered" evidence="1">
    <location>
        <begin position="190"/>
        <end position="224"/>
    </location>
</feature>